<dbReference type="PIRSF" id="PIRSF006278">
    <property type="entry name" value="ACCD_DCysDesulf"/>
    <property type="match status" value="1"/>
</dbReference>
<comment type="caution">
    <text evidence="7">The sequence shown here is derived from an EMBL/GenBank/DDBJ whole genome shotgun (WGS) entry which is preliminary data.</text>
</comment>
<evidence type="ECO:0000259" key="6">
    <source>
        <dbReference type="Pfam" id="PF00291"/>
    </source>
</evidence>
<evidence type="ECO:0000313" key="8">
    <source>
        <dbReference type="Proteomes" id="UP000220828"/>
    </source>
</evidence>
<feature type="active site" description="Nucleophile" evidence="4">
    <location>
        <position position="61"/>
    </location>
</feature>
<keyword evidence="3 5" id="KW-0663">Pyridoxal phosphate</keyword>
<comment type="cofactor">
    <cofactor evidence="1">
        <name>pyridoxal 5'-phosphate</name>
        <dbReference type="ChEBI" id="CHEBI:597326"/>
    </cofactor>
</comment>
<proteinExistence type="inferred from homology"/>
<dbReference type="PANTHER" id="PTHR43780:SF2">
    <property type="entry name" value="1-AMINOCYCLOPROPANE-1-CARBOXYLATE DEAMINASE-RELATED"/>
    <property type="match status" value="1"/>
</dbReference>
<protein>
    <submittedName>
        <fullName evidence="7">1-aminocyclopropane-1-carboxylate deaminase</fullName>
    </submittedName>
</protein>
<dbReference type="Gene3D" id="3.40.50.1100">
    <property type="match status" value="2"/>
</dbReference>
<dbReference type="AlphaFoldDB" id="A0A2H3KV50"/>
<reference evidence="7 8" key="1">
    <citation type="submission" date="2017-09" db="EMBL/GenBank/DDBJ databases">
        <title>Whole genomes of Flavobacteriaceae.</title>
        <authorList>
            <person name="Stine C."/>
            <person name="Li C."/>
            <person name="Tadesse D."/>
        </authorList>
    </citation>
    <scope>NUCLEOTIDE SEQUENCE [LARGE SCALE GENOMIC DNA]</scope>
    <source>
        <strain evidence="7 8">ATCC 35036</strain>
    </source>
</reference>
<evidence type="ECO:0000256" key="4">
    <source>
        <dbReference type="PIRSR" id="PIRSR006278-1"/>
    </source>
</evidence>
<feature type="modified residue" description="N6-(pyridoxal phosphate)lysine" evidence="5">
    <location>
        <position position="34"/>
    </location>
</feature>
<dbReference type="PANTHER" id="PTHR43780">
    <property type="entry name" value="1-AMINOCYCLOPROPANE-1-CARBOXYLATE DEAMINASE-RELATED"/>
    <property type="match status" value="1"/>
</dbReference>
<dbReference type="OrthoDB" id="9801249at2"/>
<dbReference type="GO" id="GO:0019148">
    <property type="term" value="F:D-cysteine desulfhydrase activity"/>
    <property type="evidence" value="ECO:0007669"/>
    <property type="project" value="TreeGrafter"/>
</dbReference>
<sequence length="300" mass="33725">MTPINQLICKDEAKNIAVYMKRIDRIHPQISGNKFYKLHYNLKQALAENHKKVLTFGGAFSNHIAATAFAGQSLGLQTIGVIRGEELVHKIDENPTLKQAQEYGMTFEFVSRETYRNKNTSEFLATLNEKLGSFYTIPEGGTNALAIQGCEEILDFNDKNFNYICTAVGTGGTISGLINSAEAHQKVLGFPALKGSFLNDDIQQWTTKNNWELIQDYHFGGYGKMTVALIAFMNQFLEAYQILLDPVYTAKMVFGVFDLIEKQYFENNATILMIHTGGLQGIEGMNRVLEKKKINKINIK</sequence>
<gene>
    <name evidence="7" type="ORF">B0A77_13410</name>
</gene>
<dbReference type="InterPro" id="IPR027278">
    <property type="entry name" value="ACCD_DCysDesulf"/>
</dbReference>
<feature type="domain" description="Tryptophan synthase beta chain-like PALP" evidence="6">
    <location>
        <begin position="2"/>
        <end position="277"/>
    </location>
</feature>
<evidence type="ECO:0000256" key="1">
    <source>
        <dbReference type="ARBA" id="ARBA00001933"/>
    </source>
</evidence>
<dbReference type="Pfam" id="PF00291">
    <property type="entry name" value="PALP"/>
    <property type="match status" value="1"/>
</dbReference>
<evidence type="ECO:0000313" key="7">
    <source>
        <dbReference type="EMBL" id="PDS22478.1"/>
    </source>
</evidence>
<dbReference type="SUPFAM" id="SSF53686">
    <property type="entry name" value="Tryptophan synthase beta subunit-like PLP-dependent enzymes"/>
    <property type="match status" value="1"/>
</dbReference>
<evidence type="ECO:0000256" key="5">
    <source>
        <dbReference type="PIRSR" id="PIRSR006278-2"/>
    </source>
</evidence>
<comment type="similarity">
    <text evidence="2">Belongs to the ACC deaminase/D-cysteine desulfhydrase family.</text>
</comment>
<dbReference type="EMBL" id="PCMW01000089">
    <property type="protein sequence ID" value="PDS22478.1"/>
    <property type="molecule type" value="Genomic_DNA"/>
</dbReference>
<name>A0A2H3KV50_9FLAO</name>
<dbReference type="Proteomes" id="UP000220828">
    <property type="component" value="Unassembled WGS sequence"/>
</dbReference>
<accession>A0A2H3KV50</accession>
<dbReference type="InterPro" id="IPR001926">
    <property type="entry name" value="TrpB-like_PALP"/>
</dbReference>
<organism evidence="7 8">
    <name type="scientific">Flavobacterium branchiophilum</name>
    <dbReference type="NCBI Taxonomy" id="55197"/>
    <lineage>
        <taxon>Bacteria</taxon>
        <taxon>Pseudomonadati</taxon>
        <taxon>Bacteroidota</taxon>
        <taxon>Flavobacteriia</taxon>
        <taxon>Flavobacteriales</taxon>
        <taxon>Flavobacteriaceae</taxon>
        <taxon>Flavobacterium</taxon>
    </lineage>
</organism>
<evidence type="ECO:0000256" key="3">
    <source>
        <dbReference type="ARBA" id="ARBA00022898"/>
    </source>
</evidence>
<evidence type="ECO:0000256" key="2">
    <source>
        <dbReference type="ARBA" id="ARBA00008639"/>
    </source>
</evidence>
<dbReference type="RefSeq" id="WP_097554763.1">
    <property type="nucleotide sequence ID" value="NZ_PCMW01000089.1"/>
</dbReference>
<dbReference type="InterPro" id="IPR036052">
    <property type="entry name" value="TrpB-like_PALP_sf"/>
</dbReference>